<organism evidence="2 3">
    <name type="scientific">Bugula neritina</name>
    <name type="common">Brown bryozoan</name>
    <name type="synonym">Sertularia neritina</name>
    <dbReference type="NCBI Taxonomy" id="10212"/>
    <lineage>
        <taxon>Eukaryota</taxon>
        <taxon>Metazoa</taxon>
        <taxon>Spiralia</taxon>
        <taxon>Lophotrochozoa</taxon>
        <taxon>Bryozoa</taxon>
        <taxon>Gymnolaemata</taxon>
        <taxon>Cheilostomatida</taxon>
        <taxon>Flustrina</taxon>
        <taxon>Buguloidea</taxon>
        <taxon>Bugulidae</taxon>
        <taxon>Bugula</taxon>
    </lineage>
</organism>
<dbReference type="EMBL" id="VXIV02000288">
    <property type="protein sequence ID" value="KAF6039252.1"/>
    <property type="molecule type" value="Genomic_DNA"/>
</dbReference>
<proteinExistence type="predicted"/>
<sequence>MIFWQNISLEEYRLDNEARLLNLDSKTHDLDYKRRLYPNSDLSHEEMSVQNLQKYLIRNVGNQCYLDKKMGYAVRNRSSPNYIPAVVTKARLVLRKKELMVEMEEARKRMYAFMRTDMTSNRDNTFLTEVEEENEHHRDHQEETSKVQDQVDEFNMKIEELIRDYKMEEFQQGLKYVKDKDAEWNKFVEKMNQRNRAVTAVDGERNANVKSESVKQERRPVTSYVPRPVYSEKQKKAILMENLLNDVELKPEASKALPKRKGLPYHTAERMNRHSASAKLKRMVDAKKTAAAGSTEPVKGSSGVAELTAN</sequence>
<keyword evidence="3" id="KW-1185">Reference proteome</keyword>
<accession>A0A7J7KM66</accession>
<name>A0A7J7KM66_BUGNE</name>
<reference evidence="2" key="1">
    <citation type="submission" date="2020-06" db="EMBL/GenBank/DDBJ databases">
        <title>Draft genome of Bugula neritina, a colonial animal packing powerful symbionts and potential medicines.</title>
        <authorList>
            <person name="Rayko M."/>
        </authorList>
    </citation>
    <scope>NUCLEOTIDE SEQUENCE [LARGE SCALE GENOMIC DNA]</scope>
    <source>
        <strain evidence="2">Kwan_BN1</strain>
    </source>
</reference>
<gene>
    <name evidence="2" type="ORF">EB796_002447</name>
</gene>
<protein>
    <submittedName>
        <fullName evidence="2">Uncharacterized protein</fullName>
    </submittedName>
</protein>
<evidence type="ECO:0000313" key="2">
    <source>
        <dbReference type="EMBL" id="KAF6039252.1"/>
    </source>
</evidence>
<comment type="caution">
    <text evidence="2">The sequence shown here is derived from an EMBL/GenBank/DDBJ whole genome shotgun (WGS) entry which is preliminary data.</text>
</comment>
<dbReference type="AlphaFoldDB" id="A0A7J7KM66"/>
<evidence type="ECO:0000256" key="1">
    <source>
        <dbReference type="SAM" id="MobiDB-lite"/>
    </source>
</evidence>
<feature type="region of interest" description="Disordered" evidence="1">
    <location>
        <begin position="270"/>
        <end position="310"/>
    </location>
</feature>
<dbReference type="Proteomes" id="UP000593567">
    <property type="component" value="Unassembled WGS sequence"/>
</dbReference>
<evidence type="ECO:0000313" key="3">
    <source>
        <dbReference type="Proteomes" id="UP000593567"/>
    </source>
</evidence>